<evidence type="ECO:0000256" key="2">
    <source>
        <dbReference type="ARBA" id="ARBA00022741"/>
    </source>
</evidence>
<sequence>MSHVATLSNVSISFPEKTLFTEFTVNISKKDRIGLMGKNGSGKSTLLKAIAGIFLDYTGQISVSGKILYMDQLRSFNARTPFEYYASTADTPRKLRDVRSILKGFGFEEKDWHRDISTFSGGEKTKLQLGKLFLEEPNFLLLDEPTNFLDVQAIEFLKNLLRKFPGGYIVVAHDRNFLRNVCEKFWEINNGQIWIFDMDFDRYRKERETILKTQERRIENIQKEIDRLKHIIDQYRRWNREKFFKQAKSREKLLNKMYEELENMPNLYLQEEEKNIKIPIPDNTGHVVLEVIDVSWNSLLKKINFTVYQKDKIAIIGPNGSGKTTLLKIITGHLRHNGTIKIGHNVKMVFVDQFISQLDPENTVFDEIFEEMPDHPDYVIRSYAGRFGFKGENVFKQISQLSGGERQILAIAKILLRKPNLLILDEPTNHMDLQTVEALEKALKEYEGSVLLVSHDLELVSNVCNRFFSIINGEIVEVDSPVILFEKKPTISKTKNLPFEEKKKLRNQLKNLQEILENLSKKEEDLCGNIEQIDNKLSLTNDYNEITSLIKEKEKLEQDLLTVMEEMQKTREKIENLQAHLSEF</sequence>
<dbReference type="RefSeq" id="WP_012002188.1">
    <property type="nucleotide sequence ID" value="NC_009828.1"/>
</dbReference>
<keyword evidence="4" id="KW-0175">Coiled coil</keyword>
<dbReference type="Proteomes" id="UP000002016">
    <property type="component" value="Chromosome"/>
</dbReference>
<name>A8F3H3_PSELT</name>
<organism evidence="6 7">
    <name type="scientific">Pseudothermotoga lettingae (strain ATCC BAA-301 / DSM 14385 / NBRC 107922 / TMO)</name>
    <name type="common">Thermotoga lettingae</name>
    <dbReference type="NCBI Taxonomy" id="416591"/>
    <lineage>
        <taxon>Bacteria</taxon>
        <taxon>Thermotogati</taxon>
        <taxon>Thermotogota</taxon>
        <taxon>Thermotogae</taxon>
        <taxon>Thermotogales</taxon>
        <taxon>Thermotogaceae</taxon>
        <taxon>Pseudothermotoga</taxon>
    </lineage>
</organism>
<dbReference type="NCBIfam" id="NF000355">
    <property type="entry name" value="ribo_prot_ABC_F"/>
    <property type="match status" value="1"/>
</dbReference>
<keyword evidence="1" id="KW-0677">Repeat</keyword>
<dbReference type="AlphaFoldDB" id="A8F3H3"/>
<dbReference type="InterPro" id="IPR027417">
    <property type="entry name" value="P-loop_NTPase"/>
</dbReference>
<dbReference type="InterPro" id="IPR032781">
    <property type="entry name" value="ABC_tran_Xtn"/>
</dbReference>
<dbReference type="Pfam" id="PF00005">
    <property type="entry name" value="ABC_tran"/>
    <property type="match status" value="2"/>
</dbReference>
<dbReference type="SMART" id="SM00382">
    <property type="entry name" value="AAA"/>
    <property type="match status" value="2"/>
</dbReference>
<feature type="domain" description="ABC transporter" evidence="5">
    <location>
        <begin position="278"/>
        <end position="497"/>
    </location>
</feature>
<dbReference type="InterPro" id="IPR003593">
    <property type="entry name" value="AAA+_ATPase"/>
</dbReference>
<feature type="domain" description="ABC transporter" evidence="5">
    <location>
        <begin position="5"/>
        <end position="215"/>
    </location>
</feature>
<dbReference type="PROSITE" id="PS00211">
    <property type="entry name" value="ABC_TRANSPORTER_1"/>
    <property type="match status" value="1"/>
</dbReference>
<dbReference type="HOGENOM" id="CLU_000604_36_0_0"/>
<reference evidence="6 7" key="1">
    <citation type="submission" date="2007-08" db="EMBL/GenBank/DDBJ databases">
        <title>Complete sequence of Thermotoga lettingae TMO.</title>
        <authorList>
            <consortium name="US DOE Joint Genome Institute"/>
            <person name="Copeland A."/>
            <person name="Lucas S."/>
            <person name="Lapidus A."/>
            <person name="Barry K."/>
            <person name="Glavina del Rio T."/>
            <person name="Dalin E."/>
            <person name="Tice H."/>
            <person name="Pitluck S."/>
            <person name="Foster B."/>
            <person name="Bruce D."/>
            <person name="Schmutz J."/>
            <person name="Larimer F."/>
            <person name="Land M."/>
            <person name="Hauser L."/>
            <person name="Kyrpides N."/>
            <person name="Mikhailova N."/>
            <person name="Nelson K."/>
            <person name="Gogarten J.P."/>
            <person name="Noll K."/>
            <person name="Richardson P."/>
        </authorList>
    </citation>
    <scope>NUCLEOTIDE SEQUENCE [LARGE SCALE GENOMIC DNA]</scope>
    <source>
        <strain evidence="7">ATCC BAA-301 / DSM 14385 / NBRC 107922 / TMO</strain>
    </source>
</reference>
<keyword evidence="2" id="KW-0547">Nucleotide-binding</keyword>
<dbReference type="eggNOG" id="COG0488">
    <property type="taxonomic scope" value="Bacteria"/>
</dbReference>
<dbReference type="STRING" id="416591.Tlet_0137"/>
<dbReference type="InterPro" id="IPR003439">
    <property type="entry name" value="ABC_transporter-like_ATP-bd"/>
</dbReference>
<dbReference type="PANTHER" id="PTHR19211">
    <property type="entry name" value="ATP-BINDING TRANSPORT PROTEIN-RELATED"/>
    <property type="match status" value="1"/>
</dbReference>
<evidence type="ECO:0000259" key="5">
    <source>
        <dbReference type="PROSITE" id="PS50893"/>
    </source>
</evidence>
<dbReference type="OrthoDB" id="9801441at2"/>
<evidence type="ECO:0000313" key="7">
    <source>
        <dbReference type="Proteomes" id="UP000002016"/>
    </source>
</evidence>
<reference evidence="6 7" key="2">
    <citation type="journal article" date="2009" name="Proc. Natl. Acad. Sci. U.S.A.">
        <title>On the chimeric nature, thermophilic origin, and phylogenetic placement of the Thermotogales.</title>
        <authorList>
            <person name="Zhaxybayeva O."/>
            <person name="Swithers K.S."/>
            <person name="Lapierre P."/>
            <person name="Fournier G.P."/>
            <person name="Bickhart D.M."/>
            <person name="DeBoy R.T."/>
            <person name="Nelson K.E."/>
            <person name="Nesbo C.L."/>
            <person name="Doolittle W.F."/>
            <person name="Gogarten J.P."/>
            <person name="Noll K.M."/>
        </authorList>
    </citation>
    <scope>NUCLEOTIDE SEQUENCE [LARGE SCALE GENOMIC DNA]</scope>
    <source>
        <strain evidence="7">ATCC BAA-301 / DSM 14385 / NBRC 107922 / TMO</strain>
    </source>
</reference>
<evidence type="ECO:0000313" key="6">
    <source>
        <dbReference type="EMBL" id="ABV32707.1"/>
    </source>
</evidence>
<keyword evidence="3" id="KW-0067">ATP-binding</keyword>
<gene>
    <name evidence="6" type="ordered locus">Tlet_0137</name>
</gene>
<protein>
    <submittedName>
        <fullName evidence="6">ABC transporter related</fullName>
    </submittedName>
</protein>
<dbReference type="KEGG" id="tle:Tlet_0137"/>
<dbReference type="PANTHER" id="PTHR19211:SF14">
    <property type="entry name" value="ATP-BINDING CASSETTE SUB-FAMILY F MEMBER 1"/>
    <property type="match status" value="1"/>
</dbReference>
<feature type="coiled-coil region" evidence="4">
    <location>
        <begin position="204"/>
        <end position="264"/>
    </location>
</feature>
<dbReference type="InterPro" id="IPR050611">
    <property type="entry name" value="ABCF"/>
</dbReference>
<dbReference type="InterPro" id="IPR017871">
    <property type="entry name" value="ABC_transporter-like_CS"/>
</dbReference>
<evidence type="ECO:0000256" key="4">
    <source>
        <dbReference type="SAM" id="Coils"/>
    </source>
</evidence>
<dbReference type="EMBL" id="CP000812">
    <property type="protein sequence ID" value="ABV32707.1"/>
    <property type="molecule type" value="Genomic_DNA"/>
</dbReference>
<evidence type="ECO:0000256" key="3">
    <source>
        <dbReference type="ARBA" id="ARBA00022840"/>
    </source>
</evidence>
<dbReference type="Pfam" id="PF12848">
    <property type="entry name" value="ABC_tran_Xtn"/>
    <property type="match status" value="1"/>
</dbReference>
<proteinExistence type="predicted"/>
<dbReference type="PROSITE" id="PS50893">
    <property type="entry name" value="ABC_TRANSPORTER_2"/>
    <property type="match status" value="2"/>
</dbReference>
<keyword evidence="7" id="KW-1185">Reference proteome</keyword>
<dbReference type="GO" id="GO:0016887">
    <property type="term" value="F:ATP hydrolysis activity"/>
    <property type="evidence" value="ECO:0007669"/>
    <property type="project" value="InterPro"/>
</dbReference>
<accession>A8F3H3</accession>
<dbReference type="SUPFAM" id="SSF52540">
    <property type="entry name" value="P-loop containing nucleoside triphosphate hydrolases"/>
    <property type="match status" value="2"/>
</dbReference>
<evidence type="ECO:0000256" key="1">
    <source>
        <dbReference type="ARBA" id="ARBA00022737"/>
    </source>
</evidence>
<feature type="coiled-coil region" evidence="4">
    <location>
        <begin position="502"/>
        <end position="580"/>
    </location>
</feature>
<dbReference type="CDD" id="cd03221">
    <property type="entry name" value="ABCF_EF-3"/>
    <property type="match status" value="2"/>
</dbReference>
<dbReference type="GO" id="GO:0005524">
    <property type="term" value="F:ATP binding"/>
    <property type="evidence" value="ECO:0007669"/>
    <property type="project" value="UniProtKB-KW"/>
</dbReference>
<dbReference type="Gene3D" id="3.40.50.300">
    <property type="entry name" value="P-loop containing nucleotide triphosphate hydrolases"/>
    <property type="match status" value="2"/>
</dbReference>